<reference evidence="5" key="1">
    <citation type="submission" date="2020-10" db="EMBL/GenBank/DDBJ databases">
        <title>Taxonomic study of unclassified bacteria belonging to the class Ktedonobacteria.</title>
        <authorList>
            <person name="Yabe S."/>
            <person name="Wang C.M."/>
            <person name="Zheng Y."/>
            <person name="Sakai Y."/>
            <person name="Cavaletti L."/>
            <person name="Monciardini P."/>
            <person name="Donadio S."/>
        </authorList>
    </citation>
    <scope>NUCLEOTIDE SEQUENCE</scope>
    <source>
        <strain evidence="5">SOSP1-1</strain>
    </source>
</reference>
<dbReference type="PROSITE" id="PS51318">
    <property type="entry name" value="TAT"/>
    <property type="match status" value="1"/>
</dbReference>
<evidence type="ECO:0000256" key="1">
    <source>
        <dbReference type="ARBA" id="ARBA00004196"/>
    </source>
</evidence>
<dbReference type="InterPro" id="IPR050490">
    <property type="entry name" value="Bact_solute-bd_prot1"/>
</dbReference>
<evidence type="ECO:0000313" key="6">
    <source>
        <dbReference type="Proteomes" id="UP000612362"/>
    </source>
</evidence>
<accession>A0A8J3HW38</accession>
<dbReference type="Gene3D" id="3.40.190.10">
    <property type="entry name" value="Periplasmic binding protein-like II"/>
    <property type="match status" value="1"/>
</dbReference>
<name>A0A8J3HW38_9CHLR</name>
<evidence type="ECO:0000313" key="5">
    <source>
        <dbReference type="EMBL" id="GHO41933.1"/>
    </source>
</evidence>
<protein>
    <recommendedName>
        <fullName evidence="7">ABC transporter substrate-binding protein</fullName>
    </recommendedName>
</protein>
<dbReference type="InterPro" id="IPR006311">
    <property type="entry name" value="TAT_signal"/>
</dbReference>
<dbReference type="GO" id="GO:0030313">
    <property type="term" value="C:cell envelope"/>
    <property type="evidence" value="ECO:0007669"/>
    <property type="project" value="UniProtKB-SubCell"/>
</dbReference>
<comment type="similarity">
    <text evidence="2">Belongs to the bacterial solute-binding protein 1 family.</text>
</comment>
<comment type="caution">
    <text evidence="5">The sequence shown here is derived from an EMBL/GenBank/DDBJ whole genome shotgun (WGS) entry which is preliminary data.</text>
</comment>
<dbReference type="PANTHER" id="PTHR43649">
    <property type="entry name" value="ARABINOSE-BINDING PROTEIN-RELATED"/>
    <property type="match status" value="1"/>
</dbReference>
<dbReference type="SUPFAM" id="SSF53850">
    <property type="entry name" value="Periplasmic binding protein-like II"/>
    <property type="match status" value="1"/>
</dbReference>
<dbReference type="PANTHER" id="PTHR43649:SF31">
    <property type="entry name" value="SN-GLYCEROL-3-PHOSPHATE-BINDING PERIPLASMIC PROTEIN UGPB"/>
    <property type="match status" value="1"/>
</dbReference>
<organism evidence="5 6">
    <name type="scientific">Ktedonospora formicarum</name>
    <dbReference type="NCBI Taxonomy" id="2778364"/>
    <lineage>
        <taxon>Bacteria</taxon>
        <taxon>Bacillati</taxon>
        <taxon>Chloroflexota</taxon>
        <taxon>Ktedonobacteria</taxon>
        <taxon>Ktedonobacterales</taxon>
        <taxon>Ktedonobacteraceae</taxon>
        <taxon>Ktedonospora</taxon>
    </lineage>
</organism>
<evidence type="ECO:0000256" key="3">
    <source>
        <dbReference type="ARBA" id="ARBA00022448"/>
    </source>
</evidence>
<evidence type="ECO:0000256" key="2">
    <source>
        <dbReference type="ARBA" id="ARBA00008520"/>
    </source>
</evidence>
<proteinExistence type="inferred from homology"/>
<gene>
    <name evidence="5" type="ORF">KSX_00960</name>
</gene>
<keyword evidence="3" id="KW-0813">Transport</keyword>
<keyword evidence="6" id="KW-1185">Reference proteome</keyword>
<keyword evidence="4" id="KW-0732">Signal</keyword>
<dbReference type="Pfam" id="PF01547">
    <property type="entry name" value="SBP_bac_1"/>
    <property type="match status" value="1"/>
</dbReference>
<comment type="subcellular location">
    <subcellularLocation>
        <location evidence="1">Cell envelope</location>
    </subcellularLocation>
</comment>
<evidence type="ECO:0008006" key="7">
    <source>
        <dbReference type="Google" id="ProtNLM"/>
    </source>
</evidence>
<dbReference type="EMBL" id="BNJF01000001">
    <property type="protein sequence ID" value="GHO41933.1"/>
    <property type="molecule type" value="Genomic_DNA"/>
</dbReference>
<evidence type="ECO:0000256" key="4">
    <source>
        <dbReference type="ARBA" id="ARBA00022729"/>
    </source>
</evidence>
<sequence>MTLQHDAFTRVSRRSFLYQAGGAALATSALLAGCGAGSGAGGGAVALNVWGGVPAENGPKKLIEAFHKAHPNIQVKYTRFVNDDTGNTKLDTALQGGTPIDIYFSYTVARMSQRIKAKLAVDLTSYVSGDSALSSWSQNNDAIFKVDSQYYSLPTTREPNFVAINKKMLDAAGLKVPTSWTVSEYREMAKKLTSTNGGKTVYGSYAPPSLPLITLGPNASYKDGGKESNFDNPVFKQDLQLHVDMMKEKSAFPWTEVLAQNLRAYAQNPFLTGQEAMWITSPFSLRYVNDASKYPHDFVTTFAPMPKPDTASTSYNGGSLNNWIMMHPKSKNKDAAWTFIRFWLGEGSRYMLTAGKNPVLPEIDQETQVNGILGDKKAILYDVDAFKNVVFAPDLKFVTDTITVAGAQMSQITQSQTDRCLIGEISPDQWVSTVKQQCDDAIKKAGA</sequence>
<dbReference type="AlphaFoldDB" id="A0A8J3HW38"/>
<dbReference type="InterPro" id="IPR006059">
    <property type="entry name" value="SBP"/>
</dbReference>
<dbReference type="Proteomes" id="UP000612362">
    <property type="component" value="Unassembled WGS sequence"/>
</dbReference>